<dbReference type="SUPFAM" id="SSF54913">
    <property type="entry name" value="GlnB-like"/>
    <property type="match status" value="3"/>
</dbReference>
<name>A0AAD1IJR4_9MYCO</name>
<proteinExistence type="inferred from homology"/>
<organism evidence="2 3">
    <name type="scientific">Mycolicibacterium litorale</name>
    <dbReference type="NCBI Taxonomy" id="758802"/>
    <lineage>
        <taxon>Bacteria</taxon>
        <taxon>Bacillati</taxon>
        <taxon>Actinomycetota</taxon>
        <taxon>Actinomycetes</taxon>
        <taxon>Mycobacteriales</taxon>
        <taxon>Mycobacteriaceae</taxon>
        <taxon>Mycolicibacterium</taxon>
    </lineage>
</organism>
<evidence type="ECO:0008006" key="4">
    <source>
        <dbReference type="Google" id="ProtNLM"/>
    </source>
</evidence>
<dbReference type="InterPro" id="IPR003793">
    <property type="entry name" value="UPF0166"/>
</dbReference>
<dbReference type="Proteomes" id="UP000466607">
    <property type="component" value="Chromosome"/>
</dbReference>
<sequence length="334" mass="34609">MTAYFGERQRSGGRFVADALLDLYGDASVATSIVIRGIAGFGPRHELRSDVTLSGSEDPPIAVIAVDAAAKMRRLASDTVGLVTRGLVTLESLQPAGGPLPAGPSVKVTAYVQRGHRVSGVLAYAAVCDVLRRHGFDAATAYLGVDGTAHGRRQRAAFFGRNVEVPAMVLATGPRERAAPAIAELGAMAGLQMLTVEAVTTCKAGGTLLSPPPVVAGDGSTHQKLVVQTCAAASHDGVPVHRALVTRLRAVHVTAGVTVLRAVWGFQNGSAPPADSVFRLGRRVPVTTVAVDTPERIAASFRVADELTARHGVVTVERVPGAVSIDGGVRRGTL</sequence>
<gene>
    <name evidence="2" type="ORF">MLIT_25740</name>
</gene>
<dbReference type="AlphaFoldDB" id="A0AAD1IJR4"/>
<dbReference type="PANTHER" id="PTHR35983:SF1">
    <property type="entry name" value="UPF0166 PROTEIN TM_0021"/>
    <property type="match status" value="1"/>
</dbReference>
<keyword evidence="3" id="KW-1185">Reference proteome</keyword>
<dbReference type="InterPro" id="IPR015867">
    <property type="entry name" value="N-reg_PII/ATP_PRibTrfase_C"/>
</dbReference>
<dbReference type="InterPro" id="IPR011322">
    <property type="entry name" value="N-reg_PII-like_a/b"/>
</dbReference>
<dbReference type="EMBL" id="AP022586">
    <property type="protein sequence ID" value="BBY16982.1"/>
    <property type="molecule type" value="Genomic_DNA"/>
</dbReference>
<comment type="similarity">
    <text evidence="1">Belongs to the UPF0166 family.</text>
</comment>
<dbReference type="PANTHER" id="PTHR35983">
    <property type="entry name" value="UPF0166 PROTEIN TM_0021"/>
    <property type="match status" value="1"/>
</dbReference>
<accession>A0AAD1IJR4</accession>
<reference evidence="2 3" key="1">
    <citation type="journal article" date="2019" name="Emerg. Microbes Infect.">
        <title>Comprehensive subspecies identification of 175 nontuberculous mycobacteria species based on 7547 genomic profiles.</title>
        <authorList>
            <person name="Matsumoto Y."/>
            <person name="Kinjo T."/>
            <person name="Motooka D."/>
            <person name="Nabeya D."/>
            <person name="Jung N."/>
            <person name="Uechi K."/>
            <person name="Horii T."/>
            <person name="Iida T."/>
            <person name="Fujita J."/>
            <person name="Nakamura S."/>
        </authorList>
    </citation>
    <scope>NUCLEOTIDE SEQUENCE [LARGE SCALE GENOMIC DNA]</scope>
    <source>
        <strain evidence="2 3">JCM 17423</strain>
    </source>
</reference>
<dbReference type="Pfam" id="PF02641">
    <property type="entry name" value="DUF190"/>
    <property type="match status" value="3"/>
</dbReference>
<protein>
    <recommendedName>
        <fullName evidence="4">DUF190 domain-containing protein</fullName>
    </recommendedName>
</protein>
<evidence type="ECO:0000313" key="2">
    <source>
        <dbReference type="EMBL" id="BBY16982.1"/>
    </source>
</evidence>
<dbReference type="Gene3D" id="3.30.70.120">
    <property type="match status" value="3"/>
</dbReference>
<evidence type="ECO:0000313" key="3">
    <source>
        <dbReference type="Proteomes" id="UP000466607"/>
    </source>
</evidence>
<evidence type="ECO:0000256" key="1">
    <source>
        <dbReference type="ARBA" id="ARBA00010554"/>
    </source>
</evidence>